<dbReference type="InterPro" id="IPR011032">
    <property type="entry name" value="GroES-like_sf"/>
</dbReference>
<dbReference type="Proteomes" id="UP000014480">
    <property type="component" value="Unassembled WGS sequence"/>
</dbReference>
<dbReference type="PANTHER" id="PTHR44013">
    <property type="entry name" value="ZINC-TYPE ALCOHOL DEHYDROGENASE-LIKE PROTEIN C16A3.02C"/>
    <property type="match status" value="1"/>
</dbReference>
<proteinExistence type="predicted"/>
<dbReference type="STRING" id="1213857.A0A484FY36"/>
<dbReference type="Pfam" id="PF13602">
    <property type="entry name" value="ADH_zinc_N_2"/>
    <property type="match status" value="1"/>
</dbReference>
<dbReference type="PANTHER" id="PTHR44013:SF1">
    <property type="entry name" value="ZINC-TYPE ALCOHOL DEHYDROGENASE-LIKE PROTEIN C16A3.02C"/>
    <property type="match status" value="1"/>
</dbReference>
<feature type="domain" description="Enoyl reductase (ER)" evidence="1">
    <location>
        <begin position="19"/>
        <end position="337"/>
    </location>
</feature>
<reference evidence="3" key="2">
    <citation type="journal article" date="2019" name="Mol. Plant Microbe Interact.">
        <title>Genome sequence resources for four phytopathogenic fungi from the Colletotrichum orbiculare species complex.</title>
        <authorList>
            <person name="Gan P."/>
            <person name="Tsushima A."/>
            <person name="Narusaka M."/>
            <person name="Narusaka Y."/>
            <person name="Takano Y."/>
            <person name="Kubo Y."/>
            <person name="Shirasu K."/>
        </authorList>
    </citation>
    <scope>GENOME REANNOTATION</scope>
    <source>
        <strain evidence="3">104-T / ATCC 96160 / CBS 514.97 / LARS 414 / MAFF 240422</strain>
    </source>
</reference>
<dbReference type="AlphaFoldDB" id="A0A484FY36"/>
<dbReference type="Gene3D" id="3.40.50.720">
    <property type="entry name" value="NAD(P)-binding Rossmann-like Domain"/>
    <property type="match status" value="1"/>
</dbReference>
<dbReference type="SUPFAM" id="SSF51735">
    <property type="entry name" value="NAD(P)-binding Rossmann-fold domains"/>
    <property type="match status" value="1"/>
</dbReference>
<dbReference type="OrthoDB" id="201656at2759"/>
<comment type="caution">
    <text evidence="2">The sequence shown here is derived from an EMBL/GenBank/DDBJ whole genome shotgun (WGS) entry which is preliminary data.</text>
</comment>
<gene>
    <name evidence="2" type="ORF">Cob_v004779</name>
</gene>
<dbReference type="InterPro" id="IPR052733">
    <property type="entry name" value="Chloroplast_QOR"/>
</dbReference>
<evidence type="ECO:0000313" key="3">
    <source>
        <dbReference type="Proteomes" id="UP000014480"/>
    </source>
</evidence>
<dbReference type="EMBL" id="AMCV02000011">
    <property type="protein sequence ID" value="TDZ21997.1"/>
    <property type="molecule type" value="Genomic_DNA"/>
</dbReference>
<evidence type="ECO:0000259" key="1">
    <source>
        <dbReference type="SMART" id="SM00829"/>
    </source>
</evidence>
<protein>
    <submittedName>
        <fullName evidence="2">Zinc-type alcohol dehydrogenase-like protein</fullName>
    </submittedName>
</protein>
<dbReference type="InterPro" id="IPR013154">
    <property type="entry name" value="ADH-like_N"/>
</dbReference>
<organism evidence="2 3">
    <name type="scientific">Colletotrichum orbiculare (strain 104-T / ATCC 96160 / CBS 514.97 / LARS 414 / MAFF 240422)</name>
    <name type="common">Cucumber anthracnose fungus</name>
    <name type="synonym">Colletotrichum lagenarium</name>
    <dbReference type="NCBI Taxonomy" id="1213857"/>
    <lineage>
        <taxon>Eukaryota</taxon>
        <taxon>Fungi</taxon>
        <taxon>Dikarya</taxon>
        <taxon>Ascomycota</taxon>
        <taxon>Pezizomycotina</taxon>
        <taxon>Sordariomycetes</taxon>
        <taxon>Hypocreomycetidae</taxon>
        <taxon>Glomerellales</taxon>
        <taxon>Glomerellaceae</taxon>
        <taxon>Colletotrichum</taxon>
        <taxon>Colletotrichum orbiculare species complex</taxon>
    </lineage>
</organism>
<reference evidence="3" key="1">
    <citation type="journal article" date="2013" name="New Phytol.">
        <title>Comparative genomic and transcriptomic analyses reveal the hemibiotrophic stage shift of Colletotrichum fungi.</title>
        <authorList>
            <person name="Gan P."/>
            <person name="Ikeda K."/>
            <person name="Irieda H."/>
            <person name="Narusaka M."/>
            <person name="O'Connell R.J."/>
            <person name="Narusaka Y."/>
            <person name="Takano Y."/>
            <person name="Kubo Y."/>
            <person name="Shirasu K."/>
        </authorList>
    </citation>
    <scope>NUCLEOTIDE SEQUENCE [LARGE SCALE GENOMIC DNA]</scope>
    <source>
        <strain evidence="3">104-T / ATCC 96160 / CBS 514.97 / LARS 414 / MAFF 240422</strain>
    </source>
</reference>
<name>A0A484FY36_COLOR</name>
<dbReference type="Gene3D" id="3.90.180.10">
    <property type="entry name" value="Medium-chain alcohol dehydrogenases, catalytic domain"/>
    <property type="match status" value="1"/>
</dbReference>
<dbReference type="InterPro" id="IPR020843">
    <property type="entry name" value="ER"/>
</dbReference>
<dbReference type="SUPFAM" id="SSF50129">
    <property type="entry name" value="GroES-like"/>
    <property type="match status" value="1"/>
</dbReference>
<dbReference type="GO" id="GO:0016491">
    <property type="term" value="F:oxidoreductase activity"/>
    <property type="evidence" value="ECO:0007669"/>
    <property type="project" value="InterPro"/>
</dbReference>
<dbReference type="InterPro" id="IPR036291">
    <property type="entry name" value="NAD(P)-bd_dom_sf"/>
</dbReference>
<accession>A0A484FY36</accession>
<sequence length="381" mass="40020">MATQPPAEMRRWQIPSPGTFTQSLTLTTVPTPSSPLAPSQLLVRVAAAGINPADYKFPDLGLVAKAMLPFPKSPGMDFSGHVLAVGSSVADIQPGDVVLGRLDPLGAQGSLSEYIVAERAGVAALSSAKIDLADAAGVGTAALTAYQTIAPYVVTGDRVFINGGSGGTGTFGVQIAKALGCHVTVSCSTAKKALCKDLGADDIIDYKTADVVAALREQGKVFALVVDNVGNAPPNLYKASDDFLLPEGRFKFVGGAVSVAQVRSLLPSMFLPGFLGGAKHRFEAFITKNSAEDLAQIVAWMEEGKVRTVVDTSFKFEEAREAYLKLKEGSTAGKIVYLTEKRCGVSSNAVELSCLALGYRFMLLFIWAAGARSVALSKPRQ</sequence>
<evidence type="ECO:0000313" key="2">
    <source>
        <dbReference type="EMBL" id="TDZ21997.1"/>
    </source>
</evidence>
<dbReference type="CDD" id="cd08267">
    <property type="entry name" value="MDR1"/>
    <property type="match status" value="1"/>
</dbReference>
<dbReference type="Pfam" id="PF08240">
    <property type="entry name" value="ADH_N"/>
    <property type="match status" value="1"/>
</dbReference>
<dbReference type="SMART" id="SM00829">
    <property type="entry name" value="PKS_ER"/>
    <property type="match status" value="1"/>
</dbReference>
<keyword evidence="3" id="KW-1185">Reference proteome</keyword>